<dbReference type="PANTHER" id="PTHR33734:SF22">
    <property type="entry name" value="MEMBRANE-BOUND LYTIC MUREIN TRANSGLYCOSYLASE D"/>
    <property type="match status" value="1"/>
</dbReference>
<dbReference type="SUPFAM" id="SSF54106">
    <property type="entry name" value="LysM domain"/>
    <property type="match status" value="3"/>
</dbReference>
<gene>
    <name evidence="3" type="ORF">Lupro_11535</name>
</gene>
<protein>
    <recommendedName>
        <fullName evidence="2">LysM domain-containing protein</fullName>
    </recommendedName>
</protein>
<sequence>MKKIKWLLLFLFLSTAIIFAQQKKYVSYTVKKGETIKSIAKTYKMSKRDLLRLNPGVSKRPKPNTVIIVPNKNFGRVVRNTNKTNEKLYTVKPKETLFGISRKFGVHIDELKAINPTLKEGLKIGMKLIIPKPSITQEKDSINYVLHRVVIDDTVYNLAKRFEVTEESLLNLNPILGEGLKLGMLLKIKPVENDENTIVFFKENLNLDNELNVVFMLPYQLNKLNDSIREVNFKKSNSLLNYTTDFHLGTIMAIDSLRQKGLKINVRYFDTENSDYKVQYIVNKNDFKNVDVIIGPLFFDKAQWVSKHTKTSVVSPLFSKKQMLFSKENLIKASPGLKVYENKLLTYLEKIYSGENIIVVNDENPKNQSKLWRIVNKLKSFDSIQKISVVKIKEGFIDSELFKTKLDTLGRNWVIISSDEKVTTSAAINNLKTYVEDVDIQLFALNKGKNFNNISNSFLGKLNFVFPTSEYINIENANVKRFYDKYKAKNYALPSKYVIRGFDVTYDTLIRLASLENLKEGLKAGKSVRVSRVFNYEKELLGSFENTGVFLIQYTKDLTPIVIE</sequence>
<dbReference type="Pfam" id="PF01476">
    <property type="entry name" value="LysM"/>
    <property type="match status" value="3"/>
</dbReference>
<organism evidence="3 4">
    <name type="scientific">Lutibacter profundi</name>
    <dbReference type="NCBI Taxonomy" id="1622118"/>
    <lineage>
        <taxon>Bacteria</taxon>
        <taxon>Pseudomonadati</taxon>
        <taxon>Bacteroidota</taxon>
        <taxon>Flavobacteriia</taxon>
        <taxon>Flavobacteriales</taxon>
        <taxon>Flavobacteriaceae</taxon>
        <taxon>Lutibacter</taxon>
    </lineage>
</organism>
<dbReference type="SMART" id="SM00257">
    <property type="entry name" value="LysM"/>
    <property type="match status" value="3"/>
</dbReference>
<dbReference type="InterPro" id="IPR036779">
    <property type="entry name" value="LysM_dom_sf"/>
</dbReference>
<keyword evidence="4" id="KW-1185">Reference proteome</keyword>
<dbReference type="KEGG" id="lut:Lupro_11535"/>
<dbReference type="CDD" id="cd00118">
    <property type="entry name" value="LysM"/>
    <property type="match status" value="3"/>
</dbReference>
<feature type="domain" description="LysM" evidence="2">
    <location>
        <begin position="87"/>
        <end position="130"/>
    </location>
</feature>
<dbReference type="Proteomes" id="UP000059672">
    <property type="component" value="Chromosome"/>
</dbReference>
<dbReference type="AlphaFoldDB" id="A0A0X8G8B1"/>
<dbReference type="RefSeq" id="WP_068210436.1">
    <property type="nucleotide sequence ID" value="NZ_CP013355.1"/>
</dbReference>
<evidence type="ECO:0000256" key="1">
    <source>
        <dbReference type="SAM" id="SignalP"/>
    </source>
</evidence>
<reference evidence="3 4" key="2">
    <citation type="journal article" date="2016" name="Int. J. Syst. Evol. Microbiol.">
        <title>Lutibacter profundi sp. nov., isolated from a deep-sea hydrothermal system on the Arctic Mid-Ocean Ridge and emended description of the genus Lutibacter.</title>
        <authorList>
            <person name="Le Moine Bauer S."/>
            <person name="Roalkvam I."/>
            <person name="Steen I.H."/>
            <person name="Dahle H."/>
        </authorList>
    </citation>
    <scope>NUCLEOTIDE SEQUENCE [LARGE SCALE GENOMIC DNA]</scope>
    <source>
        <strain evidence="3 4">LP1</strain>
    </source>
</reference>
<dbReference type="InterPro" id="IPR018392">
    <property type="entry name" value="LysM"/>
</dbReference>
<dbReference type="OrthoDB" id="2149800at2"/>
<reference evidence="4" key="1">
    <citation type="submission" date="2015-12" db="EMBL/GenBank/DDBJ databases">
        <title>Complete genome sequence of Lutibacter profundus strain LP1.</title>
        <authorList>
            <person name="Wissuwa J."/>
            <person name="Le Moine Bauer S."/>
            <person name="Stokke R."/>
            <person name="Dahle H."/>
            <person name="Steen I.H."/>
        </authorList>
    </citation>
    <scope>NUCLEOTIDE SEQUENCE [LARGE SCALE GENOMIC DNA]</scope>
    <source>
        <strain evidence="4">LP1</strain>
    </source>
</reference>
<accession>A0A0X8G8B1</accession>
<proteinExistence type="predicted"/>
<dbReference type="PROSITE" id="PS51782">
    <property type="entry name" value="LYSM"/>
    <property type="match status" value="2"/>
</dbReference>
<name>A0A0X8G8B1_9FLAO</name>
<feature type="domain" description="LysM" evidence="2">
    <location>
        <begin position="26"/>
        <end position="69"/>
    </location>
</feature>
<dbReference type="STRING" id="1622118.Lupro_11535"/>
<evidence type="ECO:0000313" key="4">
    <source>
        <dbReference type="Proteomes" id="UP000059672"/>
    </source>
</evidence>
<dbReference type="EMBL" id="CP013355">
    <property type="protein sequence ID" value="AMC11856.1"/>
    <property type="molecule type" value="Genomic_DNA"/>
</dbReference>
<evidence type="ECO:0000259" key="2">
    <source>
        <dbReference type="PROSITE" id="PS51782"/>
    </source>
</evidence>
<dbReference type="Gene3D" id="3.10.350.10">
    <property type="entry name" value="LysM domain"/>
    <property type="match status" value="3"/>
</dbReference>
<feature type="signal peptide" evidence="1">
    <location>
        <begin position="1"/>
        <end position="20"/>
    </location>
</feature>
<keyword evidence="1" id="KW-0732">Signal</keyword>
<dbReference type="PANTHER" id="PTHR33734">
    <property type="entry name" value="LYSM DOMAIN-CONTAINING GPI-ANCHORED PROTEIN 2"/>
    <property type="match status" value="1"/>
</dbReference>
<evidence type="ECO:0000313" key="3">
    <source>
        <dbReference type="EMBL" id="AMC11856.1"/>
    </source>
</evidence>
<feature type="chain" id="PRO_5007066337" description="LysM domain-containing protein" evidence="1">
    <location>
        <begin position="21"/>
        <end position="564"/>
    </location>
</feature>